<gene>
    <name evidence="1" type="ORF">BBBOND_0403060</name>
</gene>
<keyword evidence="2" id="KW-1185">Reference proteome</keyword>
<protein>
    <submittedName>
        <fullName evidence="1">Uncharacterized protein</fullName>
    </submittedName>
</protein>
<name>A0A061DBC0_BABBI</name>
<evidence type="ECO:0000313" key="2">
    <source>
        <dbReference type="Proteomes" id="UP000033188"/>
    </source>
</evidence>
<dbReference type="VEuPathDB" id="PiroplasmaDB:BBBOND_0403060"/>
<proteinExistence type="predicted"/>
<dbReference type="GeneID" id="24566359"/>
<evidence type="ECO:0000313" key="1">
    <source>
        <dbReference type="EMBL" id="CDR97818.1"/>
    </source>
</evidence>
<accession>A0A061DBC0</accession>
<dbReference type="Proteomes" id="UP000033188">
    <property type="component" value="Chromosome 4"/>
</dbReference>
<dbReference type="AlphaFoldDB" id="A0A061DBC0"/>
<dbReference type="OrthoDB" id="365483at2759"/>
<dbReference type="KEGG" id="bbig:BBBOND_0403060"/>
<dbReference type="RefSeq" id="XP_012770004.1">
    <property type="nucleotide sequence ID" value="XM_012914550.1"/>
</dbReference>
<reference evidence="2" key="1">
    <citation type="journal article" date="2014" name="Nucleic Acids Res.">
        <title>The evolutionary dynamics of variant antigen genes in Babesia reveal a history of genomic innovation underlying host-parasite interaction.</title>
        <authorList>
            <person name="Jackson A.P."/>
            <person name="Otto T.D."/>
            <person name="Darby A."/>
            <person name="Ramaprasad A."/>
            <person name="Xia D."/>
            <person name="Echaide I.E."/>
            <person name="Farber M."/>
            <person name="Gahlot S."/>
            <person name="Gamble J."/>
            <person name="Gupta D."/>
            <person name="Gupta Y."/>
            <person name="Jackson L."/>
            <person name="Malandrin L."/>
            <person name="Malas T.B."/>
            <person name="Moussa E."/>
            <person name="Nair M."/>
            <person name="Reid A.J."/>
            <person name="Sanders M."/>
            <person name="Sharma J."/>
            <person name="Tracey A."/>
            <person name="Quail M.A."/>
            <person name="Weir W."/>
            <person name="Wastling J.M."/>
            <person name="Hall N."/>
            <person name="Willadsen P."/>
            <person name="Lingelbach K."/>
            <person name="Shiels B."/>
            <person name="Tait A."/>
            <person name="Berriman M."/>
            <person name="Allred D.R."/>
            <person name="Pain A."/>
        </authorList>
    </citation>
    <scope>NUCLEOTIDE SEQUENCE [LARGE SCALE GENOMIC DNA]</scope>
    <source>
        <strain evidence="2">Bond</strain>
    </source>
</reference>
<organism evidence="1 2">
    <name type="scientific">Babesia bigemina</name>
    <dbReference type="NCBI Taxonomy" id="5866"/>
    <lineage>
        <taxon>Eukaryota</taxon>
        <taxon>Sar</taxon>
        <taxon>Alveolata</taxon>
        <taxon>Apicomplexa</taxon>
        <taxon>Aconoidasida</taxon>
        <taxon>Piroplasmida</taxon>
        <taxon>Babesiidae</taxon>
        <taxon>Babesia</taxon>
    </lineage>
</organism>
<sequence length="614" mass="70165">MFMCTRRLRFRKDHNPLQGFLCNRKVDLLTRLQGLAKRLRLRSKLYNGRQRAPHTAQDLKEPKTLAKVTEDSVDYDRVTRELLGELLTKVTFLSNRECILILDLLGRIKKPLHRCRADRKSDENEGSNVETTCSPSLSVCGVDAAPVCRGTVHHLPIPEKYGAIANDQLVRFVVKAQKMLLNHLLKAHEQKVLTKAQKYYLTCILSRECSLASVERWASIMDELKRDLELRKDYSPFECANLLLVYDQICRWMGKRLTRTSKRAATRELTCNPNQACSHVGDSNMNLNLDPFDSDFFDVALNRLEPMLSQLTPEKVIKLLYLQRSRRIYSKTFMHSAAKCLSELEWSNMKYLKMYTSAIGIYHKVSMANLWSEFKNIYASQESHCGLIHDGSPMLRIVTNEVLGVDTPAESHGVSSLRLKATSELAECTSFCLVALIINYTINICQSYNLEHSGFKALENRINGHNFGNEALKETLLRCMLEDTPRNVSQSFGDGNPITLRIEGIVEIVLGHIYFNHCVLMHLSPDQGHDQIRQRSHLNLHILYELVLKLVELRSDMPIDSTMDQRNAELQVIAKVRKAINELLRLDADLCGFHGIVKGLLNKLDAIDRRLDDS</sequence>
<dbReference type="EMBL" id="LK391710">
    <property type="protein sequence ID" value="CDR97818.1"/>
    <property type="molecule type" value="Genomic_DNA"/>
</dbReference>